<dbReference type="PANTHER" id="PTHR30204:SF94">
    <property type="entry name" value="HEAVY METAL-DEPENDENT TRANSCRIPTIONAL REGULATOR HI_0293-RELATED"/>
    <property type="match status" value="1"/>
</dbReference>
<evidence type="ECO:0000256" key="1">
    <source>
        <dbReference type="ARBA" id="ARBA00004496"/>
    </source>
</evidence>
<evidence type="ECO:0000256" key="5">
    <source>
        <dbReference type="ARBA" id="ARBA00023163"/>
    </source>
</evidence>
<dbReference type="GO" id="GO:0005507">
    <property type="term" value="F:copper ion binding"/>
    <property type="evidence" value="ECO:0007669"/>
    <property type="project" value="InterPro"/>
</dbReference>
<dbReference type="RefSeq" id="WP_111879240.1">
    <property type="nucleotide sequence ID" value="NZ_CBCSGC010000146.1"/>
</dbReference>
<dbReference type="OrthoDB" id="9808480at2"/>
<keyword evidence="2" id="KW-0963">Cytoplasm</keyword>
<dbReference type="InterPro" id="IPR015358">
    <property type="entry name" value="Tscrpt_reg_MerR_DNA-bd"/>
</dbReference>
<keyword evidence="8" id="KW-1185">Reference proteome</keyword>
<dbReference type="GO" id="GO:0045893">
    <property type="term" value="P:positive regulation of DNA-templated transcription"/>
    <property type="evidence" value="ECO:0007669"/>
    <property type="project" value="InterPro"/>
</dbReference>
<dbReference type="NCBIfam" id="TIGR02044">
    <property type="entry name" value="CueR"/>
    <property type="match status" value="1"/>
</dbReference>
<evidence type="ECO:0000256" key="3">
    <source>
        <dbReference type="ARBA" id="ARBA00023015"/>
    </source>
</evidence>
<dbReference type="PANTHER" id="PTHR30204">
    <property type="entry name" value="REDOX-CYCLING DRUG-SENSING TRANSCRIPTIONAL ACTIVATOR SOXR"/>
    <property type="match status" value="1"/>
</dbReference>
<evidence type="ECO:0000256" key="2">
    <source>
        <dbReference type="ARBA" id="ARBA00022490"/>
    </source>
</evidence>
<dbReference type="PROSITE" id="PS50937">
    <property type="entry name" value="HTH_MERR_2"/>
    <property type="match status" value="1"/>
</dbReference>
<dbReference type="Pfam" id="PF09278">
    <property type="entry name" value="MerR-DNA-bind"/>
    <property type="match status" value="1"/>
</dbReference>
<dbReference type="GO" id="GO:0005737">
    <property type="term" value="C:cytoplasm"/>
    <property type="evidence" value="ECO:0007669"/>
    <property type="project" value="UniProtKB-SubCell"/>
</dbReference>
<accession>A0A328YUK5</accession>
<sequence>MSAAPVHSQASAGPDAGGGPVAIGTAAARAGVSPRMVRHYEALGLLGRVARTDGGYRQYTEADVHTLRFIRRARDLGFSMEEITALLGLWQDKHRASAQVKHIAQAHIDALGERIAAMQAMQRTLQSLASCCHGDGRPECPILDDLAGPRGQ</sequence>
<dbReference type="EMBL" id="QLTA01000035">
    <property type="protein sequence ID" value="RAR77701.1"/>
    <property type="molecule type" value="Genomic_DNA"/>
</dbReference>
<dbReference type="Pfam" id="PF00376">
    <property type="entry name" value="MerR"/>
    <property type="match status" value="1"/>
</dbReference>
<organism evidence="7 8">
    <name type="scientific">Paracidovorax anthurii</name>
    <dbReference type="NCBI Taxonomy" id="78229"/>
    <lineage>
        <taxon>Bacteria</taxon>
        <taxon>Pseudomonadati</taxon>
        <taxon>Pseudomonadota</taxon>
        <taxon>Betaproteobacteria</taxon>
        <taxon>Burkholderiales</taxon>
        <taxon>Comamonadaceae</taxon>
        <taxon>Paracidovorax</taxon>
    </lineage>
</organism>
<dbReference type="InterPro" id="IPR047057">
    <property type="entry name" value="MerR_fam"/>
</dbReference>
<evidence type="ECO:0000313" key="8">
    <source>
        <dbReference type="Proteomes" id="UP000248856"/>
    </source>
</evidence>
<dbReference type="PROSITE" id="PS00552">
    <property type="entry name" value="HTH_MERR_1"/>
    <property type="match status" value="1"/>
</dbReference>
<comment type="subcellular location">
    <subcellularLocation>
        <location evidence="1">Cytoplasm</location>
    </subcellularLocation>
</comment>
<gene>
    <name evidence="7" type="ORF">AX018_103539</name>
</gene>
<dbReference type="CDD" id="cd01108">
    <property type="entry name" value="HTH_CueR"/>
    <property type="match status" value="1"/>
</dbReference>
<dbReference type="SUPFAM" id="SSF46955">
    <property type="entry name" value="Putative DNA-binding domain"/>
    <property type="match status" value="1"/>
</dbReference>
<feature type="domain" description="HTH merR-type" evidence="6">
    <location>
        <begin position="23"/>
        <end position="89"/>
    </location>
</feature>
<comment type="caution">
    <text evidence="7">The sequence shown here is derived from an EMBL/GenBank/DDBJ whole genome shotgun (WGS) entry which is preliminary data.</text>
</comment>
<evidence type="ECO:0000259" key="6">
    <source>
        <dbReference type="PROSITE" id="PS50937"/>
    </source>
</evidence>
<keyword evidence="3" id="KW-0805">Transcription regulation</keyword>
<dbReference type="PRINTS" id="PR00040">
    <property type="entry name" value="HTHMERR"/>
</dbReference>
<protein>
    <submittedName>
        <fullName evidence="7">Cu(I)-responsive transcriptional regulator</fullName>
    </submittedName>
</protein>
<dbReference type="GO" id="GO:0003700">
    <property type="term" value="F:DNA-binding transcription factor activity"/>
    <property type="evidence" value="ECO:0007669"/>
    <property type="project" value="InterPro"/>
</dbReference>
<reference evidence="7 8" key="1">
    <citation type="submission" date="2018-06" db="EMBL/GenBank/DDBJ databases">
        <title>Genomic Encyclopedia of Archaeal and Bacterial Type Strains, Phase II (KMG-II): from individual species to whole genera.</title>
        <authorList>
            <person name="Goeker M."/>
        </authorList>
    </citation>
    <scope>NUCLEOTIDE SEQUENCE [LARGE SCALE GENOMIC DNA]</scope>
    <source>
        <strain evidence="7 8">CFPB 3232</strain>
    </source>
</reference>
<evidence type="ECO:0000313" key="7">
    <source>
        <dbReference type="EMBL" id="RAR77701.1"/>
    </source>
</evidence>
<dbReference type="AlphaFoldDB" id="A0A328YUK5"/>
<dbReference type="InterPro" id="IPR011789">
    <property type="entry name" value="CueR"/>
</dbReference>
<name>A0A328YUK5_9BURK</name>
<dbReference type="Proteomes" id="UP000248856">
    <property type="component" value="Unassembled WGS sequence"/>
</dbReference>
<dbReference type="InterPro" id="IPR009061">
    <property type="entry name" value="DNA-bd_dom_put_sf"/>
</dbReference>
<dbReference type="InterPro" id="IPR000551">
    <property type="entry name" value="MerR-type_HTH_dom"/>
</dbReference>
<dbReference type="SMART" id="SM00422">
    <property type="entry name" value="HTH_MERR"/>
    <property type="match status" value="1"/>
</dbReference>
<proteinExistence type="predicted"/>
<keyword evidence="4" id="KW-0238">DNA-binding</keyword>
<dbReference type="Gene3D" id="1.10.1660.10">
    <property type="match status" value="1"/>
</dbReference>
<dbReference type="GO" id="GO:0003677">
    <property type="term" value="F:DNA binding"/>
    <property type="evidence" value="ECO:0007669"/>
    <property type="project" value="UniProtKB-KW"/>
</dbReference>
<evidence type="ECO:0000256" key="4">
    <source>
        <dbReference type="ARBA" id="ARBA00023125"/>
    </source>
</evidence>
<keyword evidence="5" id="KW-0804">Transcription</keyword>